<reference evidence="1 2" key="1">
    <citation type="submission" date="2020-03" db="EMBL/GenBank/DDBJ databases">
        <title>Genomic Encyclopedia of Type Strains, Phase IV (KMG-IV): sequencing the most valuable type-strain genomes for metagenomic binning, comparative biology and taxonomic classification.</title>
        <authorList>
            <person name="Goeker M."/>
        </authorList>
    </citation>
    <scope>NUCLEOTIDE SEQUENCE [LARGE SCALE GENOMIC DNA]</scope>
    <source>
        <strain evidence="1 2">DSM 103870</strain>
    </source>
</reference>
<dbReference type="Pfam" id="PF11994">
    <property type="entry name" value="DUF3489"/>
    <property type="match status" value="1"/>
</dbReference>
<accession>A0ABX0V6Z6</accession>
<dbReference type="Proteomes" id="UP001429580">
    <property type="component" value="Unassembled WGS sequence"/>
</dbReference>
<gene>
    <name evidence="1" type="ORF">FHS82_004199</name>
</gene>
<name>A0ABX0V6Z6_9HYPH</name>
<dbReference type="InterPro" id="IPR021880">
    <property type="entry name" value="DUF3489"/>
</dbReference>
<organism evidence="1 2">
    <name type="scientific">Pseudochelatococcus lubricantis</name>
    <dbReference type="NCBI Taxonomy" id="1538102"/>
    <lineage>
        <taxon>Bacteria</taxon>
        <taxon>Pseudomonadati</taxon>
        <taxon>Pseudomonadota</taxon>
        <taxon>Alphaproteobacteria</taxon>
        <taxon>Hyphomicrobiales</taxon>
        <taxon>Chelatococcaceae</taxon>
        <taxon>Pseudochelatococcus</taxon>
    </lineage>
</organism>
<dbReference type="GO" id="GO:0003677">
    <property type="term" value="F:DNA binding"/>
    <property type="evidence" value="ECO:0007669"/>
    <property type="project" value="UniProtKB-KW"/>
</dbReference>
<keyword evidence="2" id="KW-1185">Reference proteome</keyword>
<sequence length="73" mass="7772">MASPNPPSGKLATLLDQTSQPAGATIDELIGATGWQPHTVRAAFSRLRKRGFPIALVTDADGRKVYLLDPKEG</sequence>
<evidence type="ECO:0000313" key="1">
    <source>
        <dbReference type="EMBL" id="NIJ60328.1"/>
    </source>
</evidence>
<proteinExistence type="predicted"/>
<dbReference type="EMBL" id="JAASQI010000023">
    <property type="protein sequence ID" value="NIJ60328.1"/>
    <property type="molecule type" value="Genomic_DNA"/>
</dbReference>
<protein>
    <submittedName>
        <fullName evidence="1">DNA-binding transcriptional regulator PaaX</fullName>
    </submittedName>
</protein>
<comment type="caution">
    <text evidence="1">The sequence shown here is derived from an EMBL/GenBank/DDBJ whole genome shotgun (WGS) entry which is preliminary data.</text>
</comment>
<keyword evidence="1" id="KW-0238">DNA-binding</keyword>
<dbReference type="RefSeq" id="WP_166956705.1">
    <property type="nucleotide sequence ID" value="NZ_JAASQI010000023.1"/>
</dbReference>
<evidence type="ECO:0000313" key="2">
    <source>
        <dbReference type="Proteomes" id="UP001429580"/>
    </source>
</evidence>